<dbReference type="KEGG" id="bban:J4G43_028060"/>
<accession>A0A939M8B6</accession>
<dbReference type="EMBL" id="JAGEMI010000001">
    <property type="protein sequence ID" value="MBO1864981.1"/>
    <property type="molecule type" value="Genomic_DNA"/>
</dbReference>
<reference evidence="1" key="1">
    <citation type="submission" date="2021-03" db="EMBL/GenBank/DDBJ databases">
        <title>Whole Genome Sequence of Bradyrhizobium sp. Strain 144S4.</title>
        <authorList>
            <person name="Bromfield E.S.P."/>
            <person name="Cloutier S."/>
        </authorList>
    </citation>
    <scope>NUCLEOTIDE SEQUENCE [LARGE SCALE GENOMIC DNA]</scope>
    <source>
        <strain evidence="1">144S4</strain>
    </source>
</reference>
<dbReference type="AlphaFoldDB" id="A0A939M8B6"/>
<gene>
    <name evidence="2" type="ORF">J4G43_028060</name>
    <name evidence="1" type="ORF">J4G43_30050</name>
</gene>
<organism evidence="1">
    <name type="scientific">Bradyrhizobium barranii subsp. barranii</name>
    <dbReference type="NCBI Taxonomy" id="2823807"/>
    <lineage>
        <taxon>Bacteria</taxon>
        <taxon>Pseudomonadati</taxon>
        <taxon>Pseudomonadota</taxon>
        <taxon>Alphaproteobacteria</taxon>
        <taxon>Hyphomicrobiales</taxon>
        <taxon>Nitrobacteraceae</taxon>
        <taxon>Bradyrhizobium</taxon>
        <taxon>Bradyrhizobium barranii</taxon>
    </lineage>
</organism>
<evidence type="ECO:0000313" key="2">
    <source>
        <dbReference type="EMBL" id="UEM08615.1"/>
    </source>
</evidence>
<name>A0A939M8B6_9BRAD</name>
<evidence type="ECO:0000313" key="1">
    <source>
        <dbReference type="EMBL" id="MBO1864981.1"/>
    </source>
</evidence>
<dbReference type="EMBL" id="CP086136">
    <property type="protein sequence ID" value="UEM08615.1"/>
    <property type="molecule type" value="Genomic_DNA"/>
</dbReference>
<evidence type="ECO:0000313" key="3">
    <source>
        <dbReference type="Proteomes" id="UP000664702"/>
    </source>
</evidence>
<protein>
    <submittedName>
        <fullName evidence="1">Uncharacterized protein</fullName>
    </submittedName>
</protein>
<dbReference type="Proteomes" id="UP000664702">
    <property type="component" value="Chromosome"/>
</dbReference>
<dbReference type="RefSeq" id="WP_208086939.1">
    <property type="nucleotide sequence ID" value="NZ_CP086136.1"/>
</dbReference>
<reference evidence="2 3" key="2">
    <citation type="journal article" date="2022" name="Int. J. Syst. Evol. Microbiol.">
        <title>Strains of Bradyrhizobium barranii sp. nov. associated with legumes native to Canada are symbionts of soybeans and belong to different subspecies (subsp. barranii subsp. nov. and subsp. apii subsp. nov.) and symbiovars (sv. glycinearum and sv. septentrionale).</title>
        <authorList>
            <person name="Bromfield E.S.P."/>
            <person name="Cloutier S."/>
            <person name="Wasai-Hara S."/>
            <person name="Minamisawa K."/>
        </authorList>
    </citation>
    <scope>NUCLEOTIDE SEQUENCE [LARGE SCALE GENOMIC DNA]</scope>
    <source>
        <strain evidence="2 3">144S4</strain>
    </source>
</reference>
<proteinExistence type="predicted"/>
<sequence>MSMLNAQEQRVLAAVMAAHRKITHFEAAAQIASRNAEEVARLLRDGDASGYLSEILRAGRQAEVVTELAREAHDGLVEVLNLAGRADKEQLARAVAGAAKDTIAAIRGDANG</sequence>